<sequence length="113" mass="13137">MHPLLMVHAALVQKSRSSNTTLPRTWSKSFGKPFLRDSLGLAGHGRRFLLLLKVFTVWRANYVDSRTLCKWQRSIRYVCLSLFDVLEREYSLSNCLLSRRVSVFSCCYCTKTL</sequence>
<name>A0A8T0IZL5_CERPU</name>
<dbReference type="EMBL" id="CM026422">
    <property type="protein sequence ID" value="KAG0589160.1"/>
    <property type="molecule type" value="Genomic_DNA"/>
</dbReference>
<keyword evidence="2" id="KW-1185">Reference proteome</keyword>
<proteinExistence type="predicted"/>
<accession>A0A8T0IZL5</accession>
<dbReference type="Proteomes" id="UP000822688">
    <property type="component" value="Chromosome 2"/>
</dbReference>
<evidence type="ECO:0000313" key="1">
    <source>
        <dbReference type="EMBL" id="KAG0589160.1"/>
    </source>
</evidence>
<organism evidence="1 2">
    <name type="scientific">Ceratodon purpureus</name>
    <name type="common">Fire moss</name>
    <name type="synonym">Dicranum purpureum</name>
    <dbReference type="NCBI Taxonomy" id="3225"/>
    <lineage>
        <taxon>Eukaryota</taxon>
        <taxon>Viridiplantae</taxon>
        <taxon>Streptophyta</taxon>
        <taxon>Embryophyta</taxon>
        <taxon>Bryophyta</taxon>
        <taxon>Bryophytina</taxon>
        <taxon>Bryopsida</taxon>
        <taxon>Dicranidae</taxon>
        <taxon>Pseudoditrichales</taxon>
        <taxon>Ditrichaceae</taxon>
        <taxon>Ceratodon</taxon>
    </lineage>
</organism>
<evidence type="ECO:0000313" key="2">
    <source>
        <dbReference type="Proteomes" id="UP000822688"/>
    </source>
</evidence>
<protein>
    <submittedName>
        <fullName evidence="1">Uncharacterized protein</fullName>
    </submittedName>
</protein>
<dbReference type="AlphaFoldDB" id="A0A8T0IZL5"/>
<comment type="caution">
    <text evidence="1">The sequence shown here is derived from an EMBL/GenBank/DDBJ whole genome shotgun (WGS) entry which is preliminary data.</text>
</comment>
<gene>
    <name evidence="1" type="ORF">KC19_2G295400</name>
</gene>
<reference evidence="1" key="1">
    <citation type="submission" date="2020-06" db="EMBL/GenBank/DDBJ databases">
        <title>WGS assembly of Ceratodon purpureus strain R40.</title>
        <authorList>
            <person name="Carey S.B."/>
            <person name="Jenkins J."/>
            <person name="Shu S."/>
            <person name="Lovell J.T."/>
            <person name="Sreedasyam A."/>
            <person name="Maumus F."/>
            <person name="Tiley G.P."/>
            <person name="Fernandez-Pozo N."/>
            <person name="Barry K."/>
            <person name="Chen C."/>
            <person name="Wang M."/>
            <person name="Lipzen A."/>
            <person name="Daum C."/>
            <person name="Saski C.A."/>
            <person name="Payton A.C."/>
            <person name="Mcbreen J.C."/>
            <person name="Conrad R.E."/>
            <person name="Kollar L.M."/>
            <person name="Olsson S."/>
            <person name="Huttunen S."/>
            <person name="Landis J.B."/>
            <person name="Wickett N.J."/>
            <person name="Johnson M.G."/>
            <person name="Rensing S.A."/>
            <person name="Grimwood J."/>
            <person name="Schmutz J."/>
            <person name="Mcdaniel S.F."/>
        </authorList>
    </citation>
    <scope>NUCLEOTIDE SEQUENCE</scope>
    <source>
        <strain evidence="1">R40</strain>
    </source>
</reference>